<organism evidence="2 3">
    <name type="scientific">Lophium mytilinum</name>
    <dbReference type="NCBI Taxonomy" id="390894"/>
    <lineage>
        <taxon>Eukaryota</taxon>
        <taxon>Fungi</taxon>
        <taxon>Dikarya</taxon>
        <taxon>Ascomycota</taxon>
        <taxon>Pezizomycotina</taxon>
        <taxon>Dothideomycetes</taxon>
        <taxon>Pleosporomycetidae</taxon>
        <taxon>Mytilinidiales</taxon>
        <taxon>Mytilinidiaceae</taxon>
        <taxon>Lophium</taxon>
    </lineage>
</organism>
<accession>A0A6A6QL51</accession>
<sequence length="187" mass="19710">MPPSAQNAPSRALALRNATILAFPPGFLLGLIHGIITNHLFPALSAVPLFGSAALALAIHPTLRSKLSYGGSPISLSPTNVLALDFLLGAFHLLFLILAWVNVPHTYDRGSIMLGTYATVPGFVCTVAHGWFVARDVGRVVQHSRQCEECAAGMGGHGEGGHGRGGEYTPLTVGEDYEEVEEGRVGV</sequence>
<keyword evidence="1" id="KW-0812">Transmembrane</keyword>
<feature type="transmembrane region" description="Helical" evidence="1">
    <location>
        <begin position="81"/>
        <end position="100"/>
    </location>
</feature>
<gene>
    <name evidence="2" type="ORF">BU16DRAFT_529289</name>
</gene>
<keyword evidence="1" id="KW-1133">Transmembrane helix</keyword>
<proteinExistence type="predicted"/>
<dbReference type="AlphaFoldDB" id="A0A6A6QL51"/>
<evidence type="ECO:0008006" key="4">
    <source>
        <dbReference type="Google" id="ProtNLM"/>
    </source>
</evidence>
<evidence type="ECO:0000313" key="3">
    <source>
        <dbReference type="Proteomes" id="UP000799750"/>
    </source>
</evidence>
<feature type="transmembrane region" description="Helical" evidence="1">
    <location>
        <begin position="41"/>
        <end position="60"/>
    </location>
</feature>
<name>A0A6A6QL51_9PEZI</name>
<feature type="transmembrane region" description="Helical" evidence="1">
    <location>
        <begin position="12"/>
        <end position="35"/>
    </location>
</feature>
<evidence type="ECO:0000313" key="2">
    <source>
        <dbReference type="EMBL" id="KAF2493065.1"/>
    </source>
</evidence>
<dbReference type="OrthoDB" id="5241710at2759"/>
<keyword evidence="3" id="KW-1185">Reference proteome</keyword>
<dbReference type="Proteomes" id="UP000799750">
    <property type="component" value="Unassembled WGS sequence"/>
</dbReference>
<keyword evidence="1" id="KW-0472">Membrane</keyword>
<dbReference type="EMBL" id="MU004193">
    <property type="protein sequence ID" value="KAF2493065.1"/>
    <property type="molecule type" value="Genomic_DNA"/>
</dbReference>
<feature type="transmembrane region" description="Helical" evidence="1">
    <location>
        <begin position="112"/>
        <end position="134"/>
    </location>
</feature>
<protein>
    <recommendedName>
        <fullName evidence="4">MARVEL domain-containing protein</fullName>
    </recommendedName>
</protein>
<reference evidence="2" key="1">
    <citation type="journal article" date="2020" name="Stud. Mycol.">
        <title>101 Dothideomycetes genomes: a test case for predicting lifestyles and emergence of pathogens.</title>
        <authorList>
            <person name="Haridas S."/>
            <person name="Albert R."/>
            <person name="Binder M."/>
            <person name="Bloem J."/>
            <person name="Labutti K."/>
            <person name="Salamov A."/>
            <person name="Andreopoulos B."/>
            <person name="Baker S."/>
            <person name="Barry K."/>
            <person name="Bills G."/>
            <person name="Bluhm B."/>
            <person name="Cannon C."/>
            <person name="Castanera R."/>
            <person name="Culley D."/>
            <person name="Daum C."/>
            <person name="Ezra D."/>
            <person name="Gonzalez J."/>
            <person name="Henrissat B."/>
            <person name="Kuo A."/>
            <person name="Liang C."/>
            <person name="Lipzen A."/>
            <person name="Lutzoni F."/>
            <person name="Magnuson J."/>
            <person name="Mondo S."/>
            <person name="Nolan M."/>
            <person name="Ohm R."/>
            <person name="Pangilinan J."/>
            <person name="Park H.-J."/>
            <person name="Ramirez L."/>
            <person name="Alfaro M."/>
            <person name="Sun H."/>
            <person name="Tritt A."/>
            <person name="Yoshinaga Y."/>
            <person name="Zwiers L.-H."/>
            <person name="Turgeon B."/>
            <person name="Goodwin S."/>
            <person name="Spatafora J."/>
            <person name="Crous P."/>
            <person name="Grigoriev I."/>
        </authorList>
    </citation>
    <scope>NUCLEOTIDE SEQUENCE</scope>
    <source>
        <strain evidence="2">CBS 269.34</strain>
    </source>
</reference>
<evidence type="ECO:0000256" key="1">
    <source>
        <dbReference type="SAM" id="Phobius"/>
    </source>
</evidence>